<keyword evidence="5" id="KW-0378">Hydrolase</keyword>
<dbReference type="AlphaFoldDB" id="A0A0C2WL83"/>
<accession>A0A0C2WL83</accession>
<dbReference type="PANTHER" id="PTHR33353">
    <property type="entry name" value="PUTATIVE (AFU_ORTHOLOGUE AFUA_1G12560)-RELATED"/>
    <property type="match status" value="1"/>
</dbReference>
<reference evidence="5 6" key="1">
    <citation type="submission" date="2014-04" db="EMBL/GenBank/DDBJ databases">
        <authorList>
            <consortium name="DOE Joint Genome Institute"/>
            <person name="Kuo A."/>
            <person name="Zuccaro A."/>
            <person name="Kohler A."/>
            <person name="Nagy L.G."/>
            <person name="Floudas D."/>
            <person name="Copeland A."/>
            <person name="Barry K.W."/>
            <person name="Cichocki N."/>
            <person name="Veneault-Fourrey C."/>
            <person name="LaButti K."/>
            <person name="Lindquist E.A."/>
            <person name="Lipzen A."/>
            <person name="Lundell T."/>
            <person name="Morin E."/>
            <person name="Murat C."/>
            <person name="Sun H."/>
            <person name="Tunlid A."/>
            <person name="Henrissat B."/>
            <person name="Grigoriev I.V."/>
            <person name="Hibbett D.S."/>
            <person name="Martin F."/>
            <person name="Nordberg H.P."/>
            <person name="Cantor M.N."/>
            <person name="Hua S.X."/>
        </authorList>
    </citation>
    <scope>NUCLEOTIDE SEQUENCE [LARGE SCALE GENOMIC DNA]</scope>
    <source>
        <strain evidence="5 6">MAFF 305830</strain>
    </source>
</reference>
<dbReference type="STRING" id="933852.A0A0C2WL83"/>
<dbReference type="GO" id="GO:0030245">
    <property type="term" value="P:cellulose catabolic process"/>
    <property type="evidence" value="ECO:0007669"/>
    <property type="project" value="UniProtKB-UniRule"/>
</dbReference>
<keyword evidence="3" id="KW-0732">Signal</keyword>
<comment type="catalytic activity">
    <reaction evidence="2">
        <text>[(1-&gt;4)-beta-D-glucosyl]n+m + reduced acceptor + O2 = 4-dehydro-beta-D-glucosyl-[(1-&gt;4)-beta-D-glucosyl]n-1 + [(1-&gt;4)-beta-D-glucosyl]m + acceptor + H2O.</text>
        <dbReference type="EC" id="1.14.99.56"/>
    </reaction>
</comment>
<feature type="chain" id="PRO_5002158147" description="AA9 family lytic polysaccharide monooxygenase" evidence="3">
    <location>
        <begin position="18"/>
        <end position="184"/>
    </location>
</feature>
<organism evidence="5 6">
    <name type="scientific">Serendipita vermifera MAFF 305830</name>
    <dbReference type="NCBI Taxonomy" id="933852"/>
    <lineage>
        <taxon>Eukaryota</taxon>
        <taxon>Fungi</taxon>
        <taxon>Dikarya</taxon>
        <taxon>Basidiomycota</taxon>
        <taxon>Agaricomycotina</taxon>
        <taxon>Agaricomycetes</taxon>
        <taxon>Sebacinales</taxon>
        <taxon>Serendipitaceae</taxon>
        <taxon>Serendipita</taxon>
    </lineage>
</organism>
<keyword evidence="2" id="KW-0136">Cellulose degradation</keyword>
<keyword evidence="6" id="KW-1185">Reference proteome</keyword>
<dbReference type="Pfam" id="PF03443">
    <property type="entry name" value="AA9"/>
    <property type="match status" value="1"/>
</dbReference>
<reference evidence="6" key="2">
    <citation type="submission" date="2015-01" db="EMBL/GenBank/DDBJ databases">
        <title>Evolutionary Origins and Diversification of the Mycorrhizal Mutualists.</title>
        <authorList>
            <consortium name="DOE Joint Genome Institute"/>
            <consortium name="Mycorrhizal Genomics Consortium"/>
            <person name="Kohler A."/>
            <person name="Kuo A."/>
            <person name="Nagy L.G."/>
            <person name="Floudas D."/>
            <person name="Copeland A."/>
            <person name="Barry K.W."/>
            <person name="Cichocki N."/>
            <person name="Veneault-Fourrey C."/>
            <person name="LaButti K."/>
            <person name="Lindquist E.A."/>
            <person name="Lipzen A."/>
            <person name="Lundell T."/>
            <person name="Morin E."/>
            <person name="Murat C."/>
            <person name="Riley R."/>
            <person name="Ohm R."/>
            <person name="Sun H."/>
            <person name="Tunlid A."/>
            <person name="Henrissat B."/>
            <person name="Grigoriev I.V."/>
            <person name="Hibbett D.S."/>
            <person name="Martin F."/>
        </authorList>
    </citation>
    <scope>NUCLEOTIDE SEQUENCE [LARGE SCALE GENOMIC DNA]</scope>
    <source>
        <strain evidence="6">MAFF 305830</strain>
    </source>
</reference>
<dbReference type="Proteomes" id="UP000054097">
    <property type="component" value="Unassembled WGS sequence"/>
</dbReference>
<dbReference type="EMBL" id="KN824301">
    <property type="protein sequence ID" value="KIM27068.1"/>
    <property type="molecule type" value="Genomic_DNA"/>
</dbReference>
<protein>
    <recommendedName>
        <fullName evidence="2">AA9 family lytic polysaccharide monooxygenase</fullName>
        <ecNumber evidence="2">1.14.99.56</ecNumber>
    </recommendedName>
    <alternativeName>
        <fullName evidence="2">Endo-beta-1,4-glucanase</fullName>
    </alternativeName>
    <alternativeName>
        <fullName evidence="2">Glycosyl hydrolase 61 family protein</fullName>
    </alternativeName>
</protein>
<dbReference type="EC" id="1.14.99.56" evidence="2"/>
<dbReference type="GO" id="GO:0005576">
    <property type="term" value="C:extracellular region"/>
    <property type="evidence" value="ECO:0007669"/>
    <property type="project" value="UniProtKB-SubCell"/>
</dbReference>
<keyword evidence="2" id="KW-0119">Carbohydrate metabolism</keyword>
<evidence type="ECO:0000259" key="4">
    <source>
        <dbReference type="Pfam" id="PF03443"/>
    </source>
</evidence>
<evidence type="ECO:0000256" key="3">
    <source>
        <dbReference type="SAM" id="SignalP"/>
    </source>
</evidence>
<dbReference type="InterPro" id="IPR049892">
    <property type="entry name" value="AA9"/>
</dbReference>
<dbReference type="GO" id="GO:0030248">
    <property type="term" value="F:cellulose binding"/>
    <property type="evidence" value="ECO:0007669"/>
    <property type="project" value="UniProtKB-UniRule"/>
</dbReference>
<gene>
    <name evidence="5" type="ORF">M408DRAFT_24820</name>
</gene>
<dbReference type="OrthoDB" id="2525337at2759"/>
<comment type="function">
    <text evidence="2">Lytic polysaccharide monooxygenase (LMPO) that depolymerizes crystalline and amorphous polysaccharides via the oxidation of scissile alpha- or beta-(1-4)-glycosidic bonds, yielding C1 and/or C4 oxidation products. Catalysis by LPMOs requires the reduction of the active-site copper from Cu(II) to Cu(I) by a reducing agent and H(2)O(2) or O(2) as a cosubstrate.</text>
</comment>
<dbReference type="GO" id="GO:0008810">
    <property type="term" value="F:cellulase activity"/>
    <property type="evidence" value="ECO:0007669"/>
    <property type="project" value="UniProtKB-UniRule"/>
</dbReference>
<proteinExistence type="predicted"/>
<keyword evidence="1 2" id="KW-1015">Disulfide bond</keyword>
<feature type="domain" description="Auxiliary Activity family 9 catalytic" evidence="4">
    <location>
        <begin position="20"/>
        <end position="144"/>
    </location>
</feature>
<dbReference type="PANTHER" id="PTHR33353:SF13">
    <property type="entry name" value="ENDOGLUCANASE II"/>
    <property type="match status" value="1"/>
</dbReference>
<dbReference type="Gene3D" id="2.70.50.70">
    <property type="match status" value="1"/>
</dbReference>
<sequence length="184" mass="19628">MKASILFVLLLAATSNAHSIFQGPIQVYLAEVSNAASSGTTGLSWFKVASDGLSEGVWGVDNMISNSGWSYFIMPSCITPGNYLMRVEIIALHSAILPEKAEFYLSCAQINVIGSGTFSPNYTVSFPGAYSVEDPDLHLDIYDNNGIPNNGGNTYYPPVLQSSAALQVPILDTAALRSLEGVVQ</sequence>
<name>A0A0C2WL83_SERVB</name>
<dbReference type="HOGENOM" id="CLU_1469075_0_0_1"/>
<evidence type="ECO:0000256" key="2">
    <source>
        <dbReference type="RuleBase" id="RU368122"/>
    </source>
</evidence>
<comment type="domain">
    <text evidence="2">Has a modular structure: an endo-beta-1,4-glucanase catalytic module at the N-terminus, a linker rich in serines and threonines, and a C-terminal carbohydrate-binding module (CBM).</text>
</comment>
<comment type="subcellular location">
    <subcellularLocation>
        <location evidence="2">Secreted</location>
    </subcellularLocation>
</comment>
<keyword evidence="2" id="KW-0964">Secreted</keyword>
<evidence type="ECO:0000313" key="6">
    <source>
        <dbReference type="Proteomes" id="UP000054097"/>
    </source>
</evidence>
<keyword evidence="2" id="KW-0624">Polysaccharide degradation</keyword>
<evidence type="ECO:0000313" key="5">
    <source>
        <dbReference type="EMBL" id="KIM27068.1"/>
    </source>
</evidence>
<dbReference type="InterPro" id="IPR005103">
    <property type="entry name" value="AA9_LPMO"/>
</dbReference>
<evidence type="ECO:0000256" key="1">
    <source>
        <dbReference type="ARBA" id="ARBA00023157"/>
    </source>
</evidence>
<feature type="signal peptide" evidence="3">
    <location>
        <begin position="1"/>
        <end position="17"/>
    </location>
</feature>